<reference evidence="2 3" key="1">
    <citation type="submission" date="2021-06" db="EMBL/GenBank/DDBJ databases">
        <authorList>
            <person name="Sun Q."/>
            <person name="Li D."/>
        </authorList>
    </citation>
    <scope>NUCLEOTIDE SEQUENCE [LARGE SCALE GENOMIC DNA]</scope>
    <source>
        <strain evidence="2 3">MSJ-11</strain>
    </source>
</reference>
<dbReference type="InterPro" id="IPR012651">
    <property type="entry name" value="Thia_Transptr_ThiT"/>
</dbReference>
<comment type="caution">
    <text evidence="2">The sequence shown here is derived from an EMBL/GenBank/DDBJ whole genome shotgun (WGS) entry which is preliminary data.</text>
</comment>
<protein>
    <submittedName>
        <fullName evidence="2">Energy-coupled thiamine transporter ThiT</fullName>
    </submittedName>
</protein>
<dbReference type="EMBL" id="JAHLQF010000002">
    <property type="protein sequence ID" value="MBU5484257.1"/>
    <property type="molecule type" value="Genomic_DNA"/>
</dbReference>
<dbReference type="RefSeq" id="WP_216438743.1">
    <property type="nucleotide sequence ID" value="NZ_JAHLQF010000002.1"/>
</dbReference>
<organism evidence="2 3">
    <name type="scientific">Clostridium mobile</name>
    <dbReference type="NCBI Taxonomy" id="2841512"/>
    <lineage>
        <taxon>Bacteria</taxon>
        <taxon>Bacillati</taxon>
        <taxon>Bacillota</taxon>
        <taxon>Clostridia</taxon>
        <taxon>Eubacteriales</taxon>
        <taxon>Clostridiaceae</taxon>
        <taxon>Clostridium</taxon>
    </lineage>
</organism>
<name>A0ABS6EGH9_9CLOT</name>
<dbReference type="Pfam" id="PF09515">
    <property type="entry name" value="Thia_YuaJ"/>
    <property type="match status" value="1"/>
</dbReference>
<evidence type="ECO:0000313" key="2">
    <source>
        <dbReference type="EMBL" id="MBU5484257.1"/>
    </source>
</evidence>
<dbReference type="Proteomes" id="UP000726170">
    <property type="component" value="Unassembled WGS sequence"/>
</dbReference>
<gene>
    <name evidence="2" type="primary">thiT</name>
    <name evidence="2" type="ORF">KQI86_07935</name>
</gene>
<feature type="transmembrane region" description="Helical" evidence="1">
    <location>
        <begin position="173"/>
        <end position="197"/>
    </location>
</feature>
<sequence length="213" mass="23269">MPEFNSEVLKEFLEFKPVTLVILTLLILLSIMGLKKKNETKFSIKMLVYGSLCISLSFVLSYMKLFSWPQGGSITPASMLPIMVFSSMFGAIPSIIVGTAYGLLQFIQDPYIVHWAQVFLDFPLAFGAIGLAGLFRNNLVLSSLAGGLGRMFFHFLSGVIFFGSYAPAGMHPAIYSLSVNGLLIGTETVICIAVSLLPQIKSATRRIAREITA</sequence>
<keyword evidence="1" id="KW-1133">Transmembrane helix</keyword>
<dbReference type="NCBIfam" id="TIGR02357">
    <property type="entry name" value="ECF_ThiT_YuaJ"/>
    <property type="match status" value="1"/>
</dbReference>
<proteinExistence type="predicted"/>
<feature type="transmembrane region" description="Helical" evidence="1">
    <location>
        <begin position="83"/>
        <end position="104"/>
    </location>
</feature>
<feature type="transmembrane region" description="Helical" evidence="1">
    <location>
        <begin position="147"/>
        <end position="166"/>
    </location>
</feature>
<accession>A0ABS6EGH9</accession>
<feature type="transmembrane region" description="Helical" evidence="1">
    <location>
        <begin position="15"/>
        <end position="34"/>
    </location>
</feature>
<evidence type="ECO:0000256" key="1">
    <source>
        <dbReference type="SAM" id="Phobius"/>
    </source>
</evidence>
<feature type="transmembrane region" description="Helical" evidence="1">
    <location>
        <begin position="111"/>
        <end position="135"/>
    </location>
</feature>
<keyword evidence="3" id="KW-1185">Reference proteome</keyword>
<feature type="transmembrane region" description="Helical" evidence="1">
    <location>
        <begin position="46"/>
        <end position="63"/>
    </location>
</feature>
<keyword evidence="1" id="KW-0812">Transmembrane</keyword>
<evidence type="ECO:0000313" key="3">
    <source>
        <dbReference type="Proteomes" id="UP000726170"/>
    </source>
</evidence>
<keyword evidence="1" id="KW-0472">Membrane</keyword>